<evidence type="ECO:0000256" key="3">
    <source>
        <dbReference type="SAM" id="SignalP"/>
    </source>
</evidence>
<keyword evidence="2" id="KW-1133">Transmembrane helix</keyword>
<keyword evidence="2" id="KW-0472">Membrane</keyword>
<evidence type="ECO:0000256" key="2">
    <source>
        <dbReference type="SAM" id="Phobius"/>
    </source>
</evidence>
<organism evidence="4 5">
    <name type="scientific">Phoxinus phoxinus</name>
    <name type="common">Eurasian minnow</name>
    <dbReference type="NCBI Taxonomy" id="58324"/>
    <lineage>
        <taxon>Eukaryota</taxon>
        <taxon>Metazoa</taxon>
        <taxon>Chordata</taxon>
        <taxon>Craniata</taxon>
        <taxon>Vertebrata</taxon>
        <taxon>Euteleostomi</taxon>
        <taxon>Actinopterygii</taxon>
        <taxon>Neopterygii</taxon>
        <taxon>Teleostei</taxon>
        <taxon>Ostariophysi</taxon>
        <taxon>Cypriniformes</taxon>
        <taxon>Leuciscidae</taxon>
        <taxon>Phoxininae</taxon>
        <taxon>Phoxinus</taxon>
    </lineage>
</organism>
<feature type="region of interest" description="Disordered" evidence="1">
    <location>
        <begin position="122"/>
        <end position="178"/>
    </location>
</feature>
<name>A0AAN9DDZ6_9TELE</name>
<proteinExistence type="predicted"/>
<protein>
    <submittedName>
        <fullName evidence="4">Uncharacterized protein</fullName>
    </submittedName>
</protein>
<keyword evidence="3" id="KW-0732">Signal</keyword>
<reference evidence="4 5" key="1">
    <citation type="submission" date="2024-02" db="EMBL/GenBank/DDBJ databases">
        <title>Chromosome-level genome assembly of the Eurasian Minnow (Phoxinus phoxinus).</title>
        <authorList>
            <person name="Oriowo T.O."/>
            <person name="Martin S."/>
            <person name="Stange M."/>
            <person name="Chrysostomakis Y."/>
            <person name="Brown T."/>
            <person name="Winkler S."/>
            <person name="Kukowka S."/>
            <person name="Myers E.W."/>
            <person name="Bohne A."/>
        </authorList>
    </citation>
    <scope>NUCLEOTIDE SEQUENCE [LARGE SCALE GENOMIC DNA]</scope>
    <source>
        <strain evidence="4">ZFMK-TIS-60720</strain>
        <tissue evidence="4">Whole Organism</tissue>
    </source>
</reference>
<feature type="compositionally biased region" description="Polar residues" evidence="1">
    <location>
        <begin position="139"/>
        <end position="154"/>
    </location>
</feature>
<comment type="caution">
    <text evidence="4">The sequence shown here is derived from an EMBL/GenBank/DDBJ whole genome shotgun (WGS) entry which is preliminary data.</text>
</comment>
<evidence type="ECO:0000313" key="4">
    <source>
        <dbReference type="EMBL" id="KAK7171317.1"/>
    </source>
</evidence>
<dbReference type="EMBL" id="JAYKXH010000004">
    <property type="protein sequence ID" value="KAK7171317.1"/>
    <property type="molecule type" value="Genomic_DNA"/>
</dbReference>
<feature type="signal peptide" evidence="3">
    <location>
        <begin position="1"/>
        <end position="20"/>
    </location>
</feature>
<dbReference type="AlphaFoldDB" id="A0AAN9DDZ6"/>
<feature type="transmembrane region" description="Helical" evidence="2">
    <location>
        <begin position="89"/>
        <end position="111"/>
    </location>
</feature>
<feature type="chain" id="PRO_5042989745" evidence="3">
    <location>
        <begin position="21"/>
        <end position="178"/>
    </location>
</feature>
<evidence type="ECO:0000256" key="1">
    <source>
        <dbReference type="SAM" id="MobiDB-lite"/>
    </source>
</evidence>
<dbReference type="Proteomes" id="UP001364617">
    <property type="component" value="Unassembled WGS sequence"/>
</dbReference>
<gene>
    <name evidence="4" type="ORF">R3I93_003807</name>
</gene>
<accession>A0AAN9DDZ6</accession>
<evidence type="ECO:0000313" key="5">
    <source>
        <dbReference type="Proteomes" id="UP001364617"/>
    </source>
</evidence>
<keyword evidence="5" id="KW-1185">Reference proteome</keyword>
<sequence length="178" mass="19533">MDRRLFWSFCVMAALGSVSSEVPVLRIEKSNMTLVCEKGKFDSEPKPLTDDGASGLYTCSCLEEDLNCDSTTRARVKILSAENLIQLDMAALITVLVSNLVVTALIGWAVYSVCAQPSTRTSYQDSKASDRKSLIPSERVNNSASGGDTYQRLNTRTDEYSTLHGGRKPKNPKYPISP</sequence>
<keyword evidence="2" id="KW-0812">Transmembrane</keyword>